<organism evidence="2 3">
    <name type="scientific">Deinococcus aetherius</name>
    <dbReference type="NCBI Taxonomy" id="200252"/>
    <lineage>
        <taxon>Bacteria</taxon>
        <taxon>Thermotogati</taxon>
        <taxon>Deinococcota</taxon>
        <taxon>Deinococci</taxon>
        <taxon>Deinococcales</taxon>
        <taxon>Deinococcaceae</taxon>
        <taxon>Deinococcus</taxon>
    </lineage>
</organism>
<dbReference type="PANTHER" id="PTHR36558">
    <property type="entry name" value="GLR1098 PROTEIN"/>
    <property type="match status" value="1"/>
</dbReference>
<name>A0ABN6RHB0_9DEIO</name>
<gene>
    <name evidence="2" type="ORF">DAETH_12180</name>
</gene>
<evidence type="ECO:0000259" key="1">
    <source>
        <dbReference type="Pfam" id="PF05685"/>
    </source>
</evidence>
<sequence>MSDPAFRRMSVEEYLRTEPGSPVKREYVNGFVYPWHGQAGVSDAHDSIVVNVLLAVGPLARSVGCRAYTADMRVRSADGRSYFYPDTTVTCEPREDGAYFKVAPCILVEVLSKSTSHNDRNAKYHAYTAIPSLQTYLIVEPGERRVYVYQHQEGVWNVTEHTGRDVIPLPCLGAELPLDDIYDGVL</sequence>
<dbReference type="InterPro" id="IPR008538">
    <property type="entry name" value="Uma2"/>
</dbReference>
<proteinExistence type="predicted"/>
<evidence type="ECO:0000313" key="3">
    <source>
        <dbReference type="Proteomes" id="UP001064971"/>
    </source>
</evidence>
<dbReference type="InterPro" id="IPR012296">
    <property type="entry name" value="Nuclease_put_TT1808"/>
</dbReference>
<dbReference type="Pfam" id="PF05685">
    <property type="entry name" value="Uma2"/>
    <property type="match status" value="1"/>
</dbReference>
<dbReference type="InterPro" id="IPR011335">
    <property type="entry name" value="Restrct_endonuc-II-like"/>
</dbReference>
<dbReference type="Gene3D" id="3.90.1570.10">
    <property type="entry name" value="tt1808, chain A"/>
    <property type="match status" value="1"/>
</dbReference>
<feature type="domain" description="Putative restriction endonuclease" evidence="1">
    <location>
        <begin position="11"/>
        <end position="177"/>
    </location>
</feature>
<protein>
    <recommendedName>
        <fullName evidence="1">Putative restriction endonuclease domain-containing protein</fullName>
    </recommendedName>
</protein>
<dbReference type="SUPFAM" id="SSF52980">
    <property type="entry name" value="Restriction endonuclease-like"/>
    <property type="match status" value="1"/>
</dbReference>
<dbReference type="RefSeq" id="WP_264777028.1">
    <property type="nucleotide sequence ID" value="NZ_AP026560.1"/>
</dbReference>
<keyword evidence="3" id="KW-1185">Reference proteome</keyword>
<accession>A0ABN6RHB0</accession>
<dbReference type="EMBL" id="AP026560">
    <property type="protein sequence ID" value="BDP41249.1"/>
    <property type="molecule type" value="Genomic_DNA"/>
</dbReference>
<evidence type="ECO:0000313" key="2">
    <source>
        <dbReference type="EMBL" id="BDP41249.1"/>
    </source>
</evidence>
<dbReference type="PANTHER" id="PTHR36558:SF1">
    <property type="entry name" value="RESTRICTION ENDONUCLEASE DOMAIN-CONTAINING PROTEIN-RELATED"/>
    <property type="match status" value="1"/>
</dbReference>
<dbReference type="Proteomes" id="UP001064971">
    <property type="component" value="Chromosome"/>
</dbReference>
<reference evidence="2" key="1">
    <citation type="submission" date="2022-07" db="EMBL/GenBank/DDBJ databases">
        <title>Complete Genome Sequence of the Radioresistant Bacterium Deinococcus aetherius ST0316, Isolated from the Air Dust collected in Lower Stratosphere above Japan.</title>
        <authorList>
            <person name="Satoh K."/>
            <person name="Hagiwara K."/>
            <person name="Katsumata K."/>
            <person name="Kubo A."/>
            <person name="Yokobori S."/>
            <person name="Yamagishi A."/>
            <person name="Oono Y."/>
            <person name="Narumi I."/>
        </authorList>
    </citation>
    <scope>NUCLEOTIDE SEQUENCE</scope>
    <source>
        <strain evidence="2">ST0316</strain>
    </source>
</reference>
<dbReference type="CDD" id="cd06260">
    <property type="entry name" value="DUF820-like"/>
    <property type="match status" value="1"/>
</dbReference>